<accession>A0A6J4PGL5</accession>
<keyword evidence="5 8" id="KW-0408">Iron</keyword>
<dbReference type="Pfam" id="PF13370">
    <property type="entry name" value="Fer4_13"/>
    <property type="match status" value="1"/>
</dbReference>
<dbReference type="InterPro" id="IPR017896">
    <property type="entry name" value="4Fe4S_Fe-S-bd"/>
</dbReference>
<reference evidence="10" key="1">
    <citation type="submission" date="2020-02" db="EMBL/GenBank/DDBJ databases">
        <authorList>
            <person name="Meier V. D."/>
        </authorList>
    </citation>
    <scope>NUCLEOTIDE SEQUENCE</scope>
    <source>
        <strain evidence="10">AVDCRST_MAG78</strain>
    </source>
</reference>
<comment type="function">
    <text evidence="8">Ferredoxins are iron-sulfur proteins that transfer electrons in a wide variety of metabolic reactions.</text>
</comment>
<dbReference type="GO" id="GO:0009055">
    <property type="term" value="F:electron transfer activity"/>
    <property type="evidence" value="ECO:0007669"/>
    <property type="project" value="UniProtKB-UniRule"/>
</dbReference>
<dbReference type="PRINTS" id="PR00352">
    <property type="entry name" value="3FE4SFRDOXIN"/>
</dbReference>
<sequence length="67" mass="7357">MGNPRVEVDQEMCVGSGNCVEVAKGAFKLNDEDKAEVDDPTAVSIEYLREAQNQCPVEAIWVEGDEQ</sequence>
<dbReference type="InterPro" id="IPR001080">
    <property type="entry name" value="3Fe4S_ferredoxin"/>
</dbReference>
<gene>
    <name evidence="10" type="ORF">AVDCRST_MAG78-628</name>
</gene>
<evidence type="ECO:0000256" key="1">
    <source>
        <dbReference type="ARBA" id="ARBA00001927"/>
    </source>
</evidence>
<evidence type="ECO:0000256" key="8">
    <source>
        <dbReference type="RuleBase" id="RU368020"/>
    </source>
</evidence>
<keyword evidence="2 8" id="KW-0813">Transport</keyword>
<dbReference type="PANTHER" id="PTHR36923">
    <property type="entry name" value="FERREDOXIN"/>
    <property type="match status" value="1"/>
</dbReference>
<proteinExistence type="predicted"/>
<protein>
    <recommendedName>
        <fullName evidence="8">Ferredoxin</fullName>
    </recommendedName>
</protein>
<keyword evidence="4 8" id="KW-0249">Electron transport</keyword>
<dbReference type="SUPFAM" id="SSF54862">
    <property type="entry name" value="4Fe-4S ferredoxins"/>
    <property type="match status" value="1"/>
</dbReference>
<dbReference type="GO" id="GO:0005506">
    <property type="term" value="F:iron ion binding"/>
    <property type="evidence" value="ECO:0007669"/>
    <property type="project" value="UniProtKB-UniRule"/>
</dbReference>
<dbReference type="InterPro" id="IPR051269">
    <property type="entry name" value="Fe-S_cluster_ET"/>
</dbReference>
<comment type="cofactor">
    <cofactor evidence="1">
        <name>[3Fe-4S] cluster</name>
        <dbReference type="ChEBI" id="CHEBI:21137"/>
    </cofactor>
</comment>
<dbReference type="PANTHER" id="PTHR36923:SF3">
    <property type="entry name" value="FERREDOXIN"/>
    <property type="match status" value="1"/>
</dbReference>
<keyword evidence="6 8" id="KW-0411">Iron-sulfur</keyword>
<organism evidence="10">
    <name type="scientific">uncultured Rubrobacteraceae bacterium</name>
    <dbReference type="NCBI Taxonomy" id="349277"/>
    <lineage>
        <taxon>Bacteria</taxon>
        <taxon>Bacillati</taxon>
        <taxon>Actinomycetota</taxon>
        <taxon>Rubrobacteria</taxon>
        <taxon>Rubrobacterales</taxon>
        <taxon>Rubrobacteraceae</taxon>
        <taxon>environmental samples</taxon>
    </lineage>
</organism>
<evidence type="ECO:0000313" key="10">
    <source>
        <dbReference type="EMBL" id="CAA9415071.1"/>
    </source>
</evidence>
<dbReference type="PROSITE" id="PS51379">
    <property type="entry name" value="4FE4S_FER_2"/>
    <property type="match status" value="1"/>
</dbReference>
<evidence type="ECO:0000256" key="4">
    <source>
        <dbReference type="ARBA" id="ARBA00022982"/>
    </source>
</evidence>
<keyword evidence="7" id="KW-0003">3Fe-4S</keyword>
<evidence type="ECO:0000256" key="2">
    <source>
        <dbReference type="ARBA" id="ARBA00022448"/>
    </source>
</evidence>
<dbReference type="GO" id="GO:0051538">
    <property type="term" value="F:3 iron, 4 sulfur cluster binding"/>
    <property type="evidence" value="ECO:0007669"/>
    <property type="project" value="UniProtKB-KW"/>
</dbReference>
<evidence type="ECO:0000256" key="5">
    <source>
        <dbReference type="ARBA" id="ARBA00023004"/>
    </source>
</evidence>
<name>A0A6J4PGL5_9ACTN</name>
<dbReference type="AlphaFoldDB" id="A0A6J4PGL5"/>
<evidence type="ECO:0000256" key="7">
    <source>
        <dbReference type="ARBA" id="ARBA00023291"/>
    </source>
</evidence>
<feature type="domain" description="4Fe-4S ferredoxin-type" evidence="9">
    <location>
        <begin position="4"/>
        <end position="32"/>
    </location>
</feature>
<evidence type="ECO:0000256" key="6">
    <source>
        <dbReference type="ARBA" id="ARBA00023014"/>
    </source>
</evidence>
<dbReference type="EMBL" id="CADCVB010000050">
    <property type="protein sequence ID" value="CAA9415071.1"/>
    <property type="molecule type" value="Genomic_DNA"/>
</dbReference>
<evidence type="ECO:0000256" key="3">
    <source>
        <dbReference type="ARBA" id="ARBA00022723"/>
    </source>
</evidence>
<evidence type="ECO:0000259" key="9">
    <source>
        <dbReference type="PROSITE" id="PS51379"/>
    </source>
</evidence>
<dbReference type="Gene3D" id="3.30.70.20">
    <property type="match status" value="1"/>
</dbReference>
<keyword evidence="3 8" id="KW-0479">Metal-binding</keyword>